<keyword evidence="1" id="KW-0812">Transmembrane</keyword>
<keyword evidence="1" id="KW-0472">Membrane</keyword>
<protein>
    <submittedName>
        <fullName evidence="2">Uncharacterized protein</fullName>
    </submittedName>
</protein>
<dbReference type="AlphaFoldDB" id="A0A4Q9MCE8"/>
<feature type="transmembrane region" description="Helical" evidence="1">
    <location>
        <begin position="47"/>
        <end position="69"/>
    </location>
</feature>
<sequence length="74" mass="7984">MSLPWVFKLPIEPARQCPCGTIQIGQGTHILSLLIPPAYRNTQFDGVSLLGVTLSPTTCVSVLAVYISLSRSVQ</sequence>
<gene>
    <name evidence="2" type="ORF">BD311DRAFT_767016</name>
</gene>
<proteinExistence type="predicted"/>
<keyword evidence="1" id="KW-1133">Transmembrane helix</keyword>
<reference evidence="2" key="1">
    <citation type="submission" date="2019-01" db="EMBL/GenBank/DDBJ databases">
        <title>Draft genome sequences of three monokaryotic isolates of the white-rot basidiomycete fungus Dichomitus squalens.</title>
        <authorList>
            <consortium name="DOE Joint Genome Institute"/>
            <person name="Lopez S.C."/>
            <person name="Andreopoulos B."/>
            <person name="Pangilinan J."/>
            <person name="Lipzen A."/>
            <person name="Riley R."/>
            <person name="Ahrendt S."/>
            <person name="Ng V."/>
            <person name="Barry K."/>
            <person name="Daum C."/>
            <person name="Grigoriev I.V."/>
            <person name="Hilden K.S."/>
            <person name="Makela M.R."/>
            <person name="de Vries R.P."/>
        </authorList>
    </citation>
    <scope>NUCLEOTIDE SEQUENCE [LARGE SCALE GENOMIC DNA]</scope>
    <source>
        <strain evidence="2">OM18370.1</strain>
    </source>
</reference>
<name>A0A4Q9MCE8_9APHY</name>
<dbReference type="EMBL" id="ML143485">
    <property type="protein sequence ID" value="TBU24197.1"/>
    <property type="molecule type" value="Genomic_DNA"/>
</dbReference>
<evidence type="ECO:0000313" key="2">
    <source>
        <dbReference type="EMBL" id="TBU24197.1"/>
    </source>
</evidence>
<accession>A0A4Q9MCE8</accession>
<dbReference type="Proteomes" id="UP000292957">
    <property type="component" value="Unassembled WGS sequence"/>
</dbReference>
<evidence type="ECO:0000256" key="1">
    <source>
        <dbReference type="SAM" id="Phobius"/>
    </source>
</evidence>
<organism evidence="2">
    <name type="scientific">Dichomitus squalens</name>
    <dbReference type="NCBI Taxonomy" id="114155"/>
    <lineage>
        <taxon>Eukaryota</taxon>
        <taxon>Fungi</taxon>
        <taxon>Dikarya</taxon>
        <taxon>Basidiomycota</taxon>
        <taxon>Agaricomycotina</taxon>
        <taxon>Agaricomycetes</taxon>
        <taxon>Polyporales</taxon>
        <taxon>Polyporaceae</taxon>
        <taxon>Dichomitus</taxon>
    </lineage>
</organism>